<dbReference type="PANTHER" id="PTHR33539:SF1">
    <property type="entry name" value="UPF0764 PROTEIN C16ORF89"/>
    <property type="match status" value="1"/>
</dbReference>
<sequence>MFLDLEYNCNWLPQTAGSALPAHCLQLCRGGARRKGQEECIWERAAWNCNTPPASGRGPAMSSSWLLLLLLLLVSPPPLQPSSLAPPDTPAGKATIMGLILSALERATSFLKKRLPEINLDGVVGFRVLEVQLKGVQEKWAQDPQMQQLSLRVGKLVEKLEPLLHRSISYLKLSDPKYLREFQPTIQPGFWKLPHAWTSTDASMVYPTFEPQDSFSEERSDSCLVQLLGTGTDSSQPCRLSDLCRTLMTKPGCSGYGLSHQLLFFLSARMKGCTEGLFRQSQHYMNLFCANMMELNRRAEAIGYAYPTRDIFMENIMFCGISGFLDFYKLQWLEAILNWQKPQEGCFGRPAAEDEELSKAVQHQQHVLRRVKRREKQFTDGCSSHNTAMAVAALGGFLYVLAEHPPAGGELWQSSLAPAVVAETNVSTPATGR</sequence>
<dbReference type="OrthoDB" id="5949187at2759"/>
<keyword evidence="1" id="KW-1185">Reference proteome</keyword>
<dbReference type="PANTHER" id="PTHR33539">
    <property type="entry name" value="UPF0764 PROTEIN C16ORF89"/>
    <property type="match status" value="1"/>
</dbReference>
<protein>
    <submittedName>
        <fullName evidence="2">UPF0764 protein C16orf89 homolog</fullName>
    </submittedName>
</protein>
<dbReference type="KEGG" id="mpuf:101681321"/>
<dbReference type="Proteomes" id="UP000000715">
    <property type="component" value="Unplaced"/>
</dbReference>
<dbReference type="RefSeq" id="XP_004750488.2">
    <property type="nucleotide sequence ID" value="XM_004750431.3"/>
</dbReference>
<dbReference type="InterPro" id="IPR031751">
    <property type="entry name" value="DUF4735"/>
</dbReference>
<gene>
    <name evidence="2" type="primary">CUNH16orf89</name>
</gene>
<evidence type="ECO:0000313" key="2">
    <source>
        <dbReference type="RefSeq" id="XP_004750488.2"/>
    </source>
</evidence>
<dbReference type="GO" id="GO:0016020">
    <property type="term" value="C:membrane"/>
    <property type="evidence" value="ECO:0007669"/>
    <property type="project" value="TreeGrafter"/>
</dbReference>
<proteinExistence type="predicted"/>
<dbReference type="GeneID" id="101681321"/>
<evidence type="ECO:0000313" key="1">
    <source>
        <dbReference type="Proteomes" id="UP000000715"/>
    </source>
</evidence>
<accession>A0A8U0MPX3</accession>
<dbReference type="GO" id="GO:0005829">
    <property type="term" value="C:cytosol"/>
    <property type="evidence" value="ECO:0007669"/>
    <property type="project" value="TreeGrafter"/>
</dbReference>
<reference evidence="2" key="1">
    <citation type="submission" date="2025-08" db="UniProtKB">
        <authorList>
            <consortium name="RefSeq"/>
        </authorList>
    </citation>
    <scope>IDENTIFICATION</scope>
    <source>
        <tissue evidence="2">Brain</tissue>
    </source>
</reference>
<organism evidence="1 2">
    <name type="scientific">Mustela putorius furo</name>
    <name type="common">European domestic ferret</name>
    <name type="synonym">Mustela furo</name>
    <dbReference type="NCBI Taxonomy" id="9669"/>
    <lineage>
        <taxon>Eukaryota</taxon>
        <taxon>Metazoa</taxon>
        <taxon>Chordata</taxon>
        <taxon>Craniata</taxon>
        <taxon>Vertebrata</taxon>
        <taxon>Euteleostomi</taxon>
        <taxon>Mammalia</taxon>
        <taxon>Eutheria</taxon>
        <taxon>Laurasiatheria</taxon>
        <taxon>Carnivora</taxon>
        <taxon>Caniformia</taxon>
        <taxon>Musteloidea</taxon>
        <taxon>Mustelidae</taxon>
        <taxon>Mustelinae</taxon>
        <taxon>Mustela</taxon>
    </lineage>
</organism>
<name>A0A8U0MPX3_MUSPF</name>
<dbReference type="Pfam" id="PF15882">
    <property type="entry name" value="DUF4735"/>
    <property type="match status" value="1"/>
</dbReference>
<dbReference type="AlphaFoldDB" id="A0A8U0MPX3"/>
<dbReference type="CTD" id="103178837"/>